<keyword evidence="1" id="KW-1133">Transmembrane helix</keyword>
<evidence type="ECO:0000313" key="2">
    <source>
        <dbReference type="EMBL" id="KRO27055.1"/>
    </source>
</evidence>
<sequence length="194" mass="21958">MLIFYLIILVTLCVDGGFFSQLGPRGLYNVTLADVVILILIIYGILLLLVFGNSTVMRYFYPELSRQISRNFFEQSKRIERAVVVVLLLAYGGWNSYRNTYQLPPFAEGTVNQAIKTKDWSQLQHVTNNQARLMRQFKRGRLFEEYDVSLNEPYHYLGKLAGTASDTEVVLGAQKVDPLGIVAHFKVTAISAAN</sequence>
<evidence type="ECO:0000313" key="3">
    <source>
        <dbReference type="Proteomes" id="UP000050920"/>
    </source>
</evidence>
<name>A0A0R2NMU9_9LACO</name>
<organism evidence="2 3">
    <name type="scientific">Lactiplantibacillus fabifermentans DSM 21115</name>
    <dbReference type="NCBI Taxonomy" id="1413187"/>
    <lineage>
        <taxon>Bacteria</taxon>
        <taxon>Bacillati</taxon>
        <taxon>Bacillota</taxon>
        <taxon>Bacilli</taxon>
        <taxon>Lactobacillales</taxon>
        <taxon>Lactobacillaceae</taxon>
        <taxon>Lactiplantibacillus</taxon>
    </lineage>
</organism>
<comment type="caution">
    <text evidence="2">The sequence shown here is derived from an EMBL/GenBank/DDBJ whole genome shotgun (WGS) entry which is preliminary data.</text>
</comment>
<accession>A0A0R2NMU9</accession>
<reference evidence="2 3" key="1">
    <citation type="journal article" date="2015" name="Genome Announc.">
        <title>Expanding the biotechnology potential of lactobacilli through comparative genomics of 213 strains and associated genera.</title>
        <authorList>
            <person name="Sun Z."/>
            <person name="Harris H.M."/>
            <person name="McCann A."/>
            <person name="Guo C."/>
            <person name="Argimon S."/>
            <person name="Zhang W."/>
            <person name="Yang X."/>
            <person name="Jeffery I.B."/>
            <person name="Cooney J.C."/>
            <person name="Kagawa T.F."/>
            <person name="Liu W."/>
            <person name="Song Y."/>
            <person name="Salvetti E."/>
            <person name="Wrobel A."/>
            <person name="Rasinkangas P."/>
            <person name="Parkhill J."/>
            <person name="Rea M.C."/>
            <person name="O'Sullivan O."/>
            <person name="Ritari J."/>
            <person name="Douillard F.P."/>
            <person name="Paul Ross R."/>
            <person name="Yang R."/>
            <person name="Briner A.E."/>
            <person name="Felis G.E."/>
            <person name="de Vos W.M."/>
            <person name="Barrangou R."/>
            <person name="Klaenhammer T.R."/>
            <person name="Caufield P.W."/>
            <person name="Cui Y."/>
            <person name="Zhang H."/>
            <person name="O'Toole P.W."/>
        </authorList>
    </citation>
    <scope>NUCLEOTIDE SEQUENCE [LARGE SCALE GENOMIC DNA]</scope>
    <source>
        <strain evidence="2 3">DSM 21115</strain>
    </source>
</reference>
<dbReference type="Proteomes" id="UP000050920">
    <property type="component" value="Unassembled WGS sequence"/>
</dbReference>
<keyword evidence="3" id="KW-1185">Reference proteome</keyword>
<gene>
    <name evidence="2" type="ORF">DY78_GL000384</name>
</gene>
<keyword evidence="1" id="KW-0812">Transmembrane</keyword>
<dbReference type="RefSeq" id="WP_024626274.1">
    <property type="nucleotide sequence ID" value="NZ_AYGX02000092.1"/>
</dbReference>
<dbReference type="AlphaFoldDB" id="A0A0R2NMU9"/>
<feature type="transmembrane region" description="Helical" evidence="1">
    <location>
        <begin position="36"/>
        <end position="61"/>
    </location>
</feature>
<protein>
    <submittedName>
        <fullName evidence="2">Uncharacterized protein</fullName>
    </submittedName>
</protein>
<proteinExistence type="predicted"/>
<dbReference type="EMBL" id="AYGX02000092">
    <property type="protein sequence ID" value="KRO27055.1"/>
    <property type="molecule type" value="Genomic_DNA"/>
</dbReference>
<evidence type="ECO:0000256" key="1">
    <source>
        <dbReference type="SAM" id="Phobius"/>
    </source>
</evidence>
<keyword evidence="1" id="KW-0472">Membrane</keyword>